<dbReference type="Pfam" id="PF18895">
    <property type="entry name" value="T4SS_pilin"/>
    <property type="match status" value="1"/>
</dbReference>
<comment type="caution">
    <text evidence="2">The sequence shown here is derived from an EMBL/GenBank/DDBJ whole genome shotgun (WGS) entry which is preliminary data.</text>
</comment>
<keyword evidence="1" id="KW-1133">Transmembrane helix</keyword>
<keyword evidence="1" id="KW-0472">Membrane</keyword>
<name>A0A1G2JM35_9BACT</name>
<evidence type="ECO:0000313" key="2">
    <source>
        <dbReference type="EMBL" id="OGZ87521.1"/>
    </source>
</evidence>
<evidence type="ECO:0000313" key="3">
    <source>
        <dbReference type="Proteomes" id="UP000178935"/>
    </source>
</evidence>
<evidence type="ECO:0000256" key="1">
    <source>
        <dbReference type="SAM" id="Phobius"/>
    </source>
</evidence>
<organism evidence="2 3">
    <name type="scientific">Candidatus Staskawiczbacteria bacterium RIFOXYD1_FULL_32_13</name>
    <dbReference type="NCBI Taxonomy" id="1802234"/>
    <lineage>
        <taxon>Bacteria</taxon>
        <taxon>Candidatus Staskawicziibacteriota</taxon>
    </lineage>
</organism>
<dbReference type="EMBL" id="MHPU01000042">
    <property type="protein sequence ID" value="OGZ87521.1"/>
    <property type="molecule type" value="Genomic_DNA"/>
</dbReference>
<feature type="transmembrane region" description="Helical" evidence="1">
    <location>
        <begin position="74"/>
        <end position="95"/>
    </location>
</feature>
<gene>
    <name evidence="2" type="ORF">A2561_00840</name>
</gene>
<dbReference type="InterPro" id="IPR043993">
    <property type="entry name" value="T4SS_pilin"/>
</dbReference>
<dbReference type="Proteomes" id="UP000178935">
    <property type="component" value="Unassembled WGS sequence"/>
</dbReference>
<keyword evidence="1" id="KW-0812">Transmembrane</keyword>
<sequence>MQNKKLLFLSLLAVILIFPSFVSAQMIIVTMVQNIANVLTTVATILIVIAFIIAGLLFLTATGDPGKIGTAKKMMYAGIAGTVMVILANVGMTLVRSALFQGQ</sequence>
<feature type="transmembrane region" description="Helical" evidence="1">
    <location>
        <begin position="34"/>
        <end position="62"/>
    </location>
</feature>
<dbReference type="AlphaFoldDB" id="A0A1G2JM35"/>
<reference evidence="2 3" key="1">
    <citation type="journal article" date="2016" name="Nat. Commun.">
        <title>Thousands of microbial genomes shed light on interconnected biogeochemical processes in an aquifer system.</title>
        <authorList>
            <person name="Anantharaman K."/>
            <person name="Brown C.T."/>
            <person name="Hug L.A."/>
            <person name="Sharon I."/>
            <person name="Castelle C.J."/>
            <person name="Probst A.J."/>
            <person name="Thomas B.C."/>
            <person name="Singh A."/>
            <person name="Wilkins M.J."/>
            <person name="Karaoz U."/>
            <person name="Brodie E.L."/>
            <person name="Williams K.H."/>
            <person name="Hubbard S.S."/>
            <person name="Banfield J.F."/>
        </authorList>
    </citation>
    <scope>NUCLEOTIDE SEQUENCE [LARGE SCALE GENOMIC DNA]</scope>
</reference>
<accession>A0A1G2JM35</accession>
<proteinExistence type="predicted"/>
<protein>
    <submittedName>
        <fullName evidence="2">Uncharacterized protein</fullName>
    </submittedName>
</protein>